<keyword evidence="1" id="KW-0614">Plasmid</keyword>
<evidence type="ECO:0000313" key="2">
    <source>
        <dbReference type="Proteomes" id="UP000831768"/>
    </source>
</evidence>
<name>A0A8U0A7F6_9EURY</name>
<protein>
    <submittedName>
        <fullName evidence="1">Uncharacterized protein</fullName>
    </submittedName>
</protein>
<gene>
    <name evidence="1" type="ORF">MW046_15375</name>
</gene>
<dbReference type="RefSeq" id="WP_247995433.1">
    <property type="nucleotide sequence ID" value="NZ_CP096021.1"/>
</dbReference>
<dbReference type="KEGG" id="haad:MW046_15375"/>
<accession>A0A8U0A7F6</accession>
<evidence type="ECO:0000313" key="1">
    <source>
        <dbReference type="EMBL" id="UPM44779.1"/>
    </source>
</evidence>
<organism evidence="1 2">
    <name type="scientific">Halocatena salina</name>
    <dbReference type="NCBI Taxonomy" id="2934340"/>
    <lineage>
        <taxon>Archaea</taxon>
        <taxon>Methanobacteriati</taxon>
        <taxon>Methanobacteriota</taxon>
        <taxon>Stenosarchaea group</taxon>
        <taxon>Halobacteria</taxon>
        <taxon>Halobacteriales</taxon>
        <taxon>Natronomonadaceae</taxon>
        <taxon>Halocatena</taxon>
    </lineage>
</organism>
<reference evidence="1" key="1">
    <citation type="submission" date="2022-04" db="EMBL/GenBank/DDBJ databases">
        <title>Halocatena sp. nov., isolated from a salt lake.</title>
        <authorList>
            <person name="Cui H.-L."/>
        </authorList>
    </citation>
    <scope>NUCLEOTIDE SEQUENCE</scope>
    <source>
        <strain evidence="1">AD-1</strain>
        <plasmid evidence="1">unnamed2</plasmid>
    </source>
</reference>
<proteinExistence type="predicted"/>
<geneLocation type="plasmid" evidence="1 2">
    <name>unnamed2</name>
</geneLocation>
<dbReference type="EMBL" id="CP096021">
    <property type="protein sequence ID" value="UPM44779.1"/>
    <property type="molecule type" value="Genomic_DNA"/>
</dbReference>
<dbReference type="GeneID" id="71929456"/>
<dbReference type="AlphaFoldDB" id="A0A8U0A7F6"/>
<keyword evidence="2" id="KW-1185">Reference proteome</keyword>
<sequence length="167" mass="18258">MNRRHRAVIAVLIAVPLFGAPLVSPVPNYDAHIEMGVHQEPVNQSAIETEKKQVGDVPTVHYQNLSVPAQRLFESGYNATWNGILIENGPTVPLDEAPEPWATLIPTRSKGDATTVYVHKDGHYYETKLHRFTPKPSLQAFGLRLGSLLGAIGFGTLAGYFGLTAED</sequence>
<dbReference type="Proteomes" id="UP000831768">
    <property type="component" value="Plasmid unnamed2"/>
</dbReference>